<dbReference type="PRINTS" id="PR00070">
    <property type="entry name" value="DHFR"/>
</dbReference>
<dbReference type="GO" id="GO:0006730">
    <property type="term" value="P:one-carbon metabolic process"/>
    <property type="evidence" value="ECO:0007669"/>
    <property type="project" value="UniProtKB-KW"/>
</dbReference>
<protein>
    <recommendedName>
        <fullName evidence="3 8">Dihydrofolate reductase</fullName>
        <ecNumber evidence="3 8">1.5.1.3</ecNumber>
    </recommendedName>
</protein>
<comment type="similarity">
    <text evidence="2 8 9">Belongs to the dihydrofolate reductase family.</text>
</comment>
<dbReference type="CDD" id="cd00209">
    <property type="entry name" value="DHFR"/>
    <property type="match status" value="1"/>
</dbReference>
<reference evidence="12" key="1">
    <citation type="submission" date="2016-10" db="EMBL/GenBank/DDBJ databases">
        <authorList>
            <person name="Varghese N."/>
            <person name="Submissions S."/>
        </authorList>
    </citation>
    <scope>NUCLEOTIDE SEQUENCE [LARGE SCALE GENOMIC DNA]</scope>
    <source>
        <strain evidence="12">DSM 24536</strain>
    </source>
</reference>
<accession>A0A1G9QHQ0</accession>
<proteinExistence type="inferred from homology"/>
<dbReference type="FunFam" id="3.40.430.10:FF:000001">
    <property type="entry name" value="Dihydrofolate reductase"/>
    <property type="match status" value="1"/>
</dbReference>
<evidence type="ECO:0000256" key="7">
    <source>
        <dbReference type="ARBA" id="ARBA00025067"/>
    </source>
</evidence>
<evidence type="ECO:0000256" key="2">
    <source>
        <dbReference type="ARBA" id="ARBA00009539"/>
    </source>
</evidence>
<evidence type="ECO:0000256" key="1">
    <source>
        <dbReference type="ARBA" id="ARBA00004903"/>
    </source>
</evidence>
<dbReference type="PANTHER" id="PTHR48069">
    <property type="entry name" value="DIHYDROFOLATE REDUCTASE"/>
    <property type="match status" value="1"/>
</dbReference>
<dbReference type="PROSITE" id="PS00075">
    <property type="entry name" value="DHFR_1"/>
    <property type="match status" value="1"/>
</dbReference>
<evidence type="ECO:0000256" key="5">
    <source>
        <dbReference type="ARBA" id="ARBA00022857"/>
    </source>
</evidence>
<comment type="pathway">
    <text evidence="1 8">Cofactor biosynthesis; tetrahydrofolate biosynthesis; 5,6,7,8-tetrahydrofolate from 7,8-dihydrofolate: step 1/1.</text>
</comment>
<evidence type="ECO:0000256" key="3">
    <source>
        <dbReference type="ARBA" id="ARBA00012856"/>
    </source>
</evidence>
<dbReference type="GO" id="GO:0046452">
    <property type="term" value="P:dihydrofolate metabolic process"/>
    <property type="evidence" value="ECO:0007669"/>
    <property type="project" value="TreeGrafter"/>
</dbReference>
<keyword evidence="5 8" id="KW-0521">NADP</keyword>
<dbReference type="Pfam" id="PF00186">
    <property type="entry name" value="DHFR_1"/>
    <property type="match status" value="1"/>
</dbReference>
<sequence>MEINLIVAVDEKNGIGKDNKLPWHLPADLLHFKKLTTGFPIIMGRKTFDSIGRVLPNRRNIVISRQSNLEIPGAEVTDSLQGALDLCKDEKDVFIIGGAQIFGQALPLADSIYLTVIKHDFDADTFFPPIDKQNWKESTVCIEKPDEKNIYSYSFIKYIKA</sequence>
<evidence type="ECO:0000256" key="8">
    <source>
        <dbReference type="PIRNR" id="PIRNR000194"/>
    </source>
</evidence>
<dbReference type="GO" id="GO:0046654">
    <property type="term" value="P:tetrahydrofolate biosynthetic process"/>
    <property type="evidence" value="ECO:0007669"/>
    <property type="project" value="UniProtKB-UniPathway"/>
</dbReference>
<gene>
    <name evidence="11" type="ORF">SAMN05421813_10644</name>
</gene>
<evidence type="ECO:0000313" key="11">
    <source>
        <dbReference type="EMBL" id="SDM10523.1"/>
    </source>
</evidence>
<dbReference type="GO" id="GO:0046655">
    <property type="term" value="P:folic acid metabolic process"/>
    <property type="evidence" value="ECO:0007669"/>
    <property type="project" value="TreeGrafter"/>
</dbReference>
<keyword evidence="4 8" id="KW-0554">One-carbon metabolism</keyword>
<dbReference type="SUPFAM" id="SSF53597">
    <property type="entry name" value="Dihydrofolate reductase-like"/>
    <property type="match status" value="1"/>
</dbReference>
<dbReference type="AlphaFoldDB" id="A0A1G9QHQ0"/>
<dbReference type="PROSITE" id="PS51330">
    <property type="entry name" value="DHFR_2"/>
    <property type="match status" value="1"/>
</dbReference>
<dbReference type="EC" id="1.5.1.3" evidence="3 8"/>
<dbReference type="RefSeq" id="WP_090701838.1">
    <property type="nucleotide sequence ID" value="NZ_FNHH01000006.1"/>
</dbReference>
<dbReference type="Gene3D" id="3.40.430.10">
    <property type="entry name" value="Dihydrofolate Reductase, subunit A"/>
    <property type="match status" value="1"/>
</dbReference>
<dbReference type="InterPro" id="IPR024072">
    <property type="entry name" value="DHFR-like_dom_sf"/>
</dbReference>
<dbReference type="InterPro" id="IPR012259">
    <property type="entry name" value="DHFR"/>
</dbReference>
<evidence type="ECO:0000256" key="9">
    <source>
        <dbReference type="RuleBase" id="RU004474"/>
    </source>
</evidence>
<keyword evidence="6 8" id="KW-0560">Oxidoreductase</keyword>
<dbReference type="InterPro" id="IPR017925">
    <property type="entry name" value="DHFR_CS"/>
</dbReference>
<dbReference type="UniPathway" id="UPA00077">
    <property type="reaction ID" value="UER00158"/>
</dbReference>
<dbReference type="STRING" id="990371.SAMN05421813_10644"/>
<dbReference type="OrthoDB" id="9804315at2"/>
<dbReference type="GO" id="GO:0004146">
    <property type="term" value="F:dihydrofolate reductase activity"/>
    <property type="evidence" value="ECO:0007669"/>
    <property type="project" value="UniProtKB-EC"/>
</dbReference>
<dbReference type="GO" id="GO:0005829">
    <property type="term" value="C:cytosol"/>
    <property type="evidence" value="ECO:0007669"/>
    <property type="project" value="TreeGrafter"/>
</dbReference>
<comment type="function">
    <text evidence="7 8">Key enzyme in folate metabolism. Catalyzes an essential reaction for de novo glycine and purine synthesis, and for DNA precursor synthesis.</text>
</comment>
<dbReference type="EMBL" id="FNHH01000006">
    <property type="protein sequence ID" value="SDM10523.1"/>
    <property type="molecule type" value="Genomic_DNA"/>
</dbReference>
<dbReference type="PIRSF" id="PIRSF000194">
    <property type="entry name" value="DHFR"/>
    <property type="match status" value="1"/>
</dbReference>
<evidence type="ECO:0000259" key="10">
    <source>
        <dbReference type="PROSITE" id="PS51330"/>
    </source>
</evidence>
<organism evidence="11 12">
    <name type="scientific">Daejeonella rubra</name>
    <dbReference type="NCBI Taxonomy" id="990371"/>
    <lineage>
        <taxon>Bacteria</taxon>
        <taxon>Pseudomonadati</taxon>
        <taxon>Bacteroidota</taxon>
        <taxon>Sphingobacteriia</taxon>
        <taxon>Sphingobacteriales</taxon>
        <taxon>Sphingobacteriaceae</taxon>
        <taxon>Daejeonella</taxon>
    </lineage>
</organism>
<evidence type="ECO:0000313" key="12">
    <source>
        <dbReference type="Proteomes" id="UP000199226"/>
    </source>
</evidence>
<dbReference type="GO" id="GO:0070401">
    <property type="term" value="F:NADP+ binding"/>
    <property type="evidence" value="ECO:0007669"/>
    <property type="project" value="UniProtKB-ARBA"/>
</dbReference>
<evidence type="ECO:0000256" key="6">
    <source>
        <dbReference type="ARBA" id="ARBA00023002"/>
    </source>
</evidence>
<keyword evidence="12" id="KW-1185">Reference proteome</keyword>
<dbReference type="InterPro" id="IPR001796">
    <property type="entry name" value="DHFR_dom"/>
</dbReference>
<evidence type="ECO:0000256" key="4">
    <source>
        <dbReference type="ARBA" id="ARBA00022563"/>
    </source>
</evidence>
<dbReference type="PANTHER" id="PTHR48069:SF3">
    <property type="entry name" value="DIHYDROFOLATE REDUCTASE"/>
    <property type="match status" value="1"/>
</dbReference>
<comment type="catalytic activity">
    <reaction evidence="8">
        <text>(6S)-5,6,7,8-tetrahydrofolate + NADP(+) = 7,8-dihydrofolate + NADPH + H(+)</text>
        <dbReference type="Rhea" id="RHEA:15009"/>
        <dbReference type="ChEBI" id="CHEBI:15378"/>
        <dbReference type="ChEBI" id="CHEBI:57451"/>
        <dbReference type="ChEBI" id="CHEBI:57453"/>
        <dbReference type="ChEBI" id="CHEBI:57783"/>
        <dbReference type="ChEBI" id="CHEBI:58349"/>
        <dbReference type="EC" id="1.5.1.3"/>
    </reaction>
</comment>
<name>A0A1G9QHQ0_9SPHI</name>
<feature type="domain" description="DHFR" evidence="10">
    <location>
        <begin position="2"/>
        <end position="160"/>
    </location>
</feature>
<dbReference type="Proteomes" id="UP000199226">
    <property type="component" value="Unassembled WGS sequence"/>
</dbReference>